<dbReference type="PANTHER" id="PTHR42685">
    <property type="entry name" value="GERANYLGERANYL DIPHOSPHATE REDUCTASE"/>
    <property type="match status" value="1"/>
</dbReference>
<dbReference type="EMBL" id="CWGJ01000010">
    <property type="protein sequence ID" value="CRX37905.1"/>
    <property type="molecule type" value="Genomic_DNA"/>
</dbReference>
<dbReference type="RefSeq" id="WP_098037769.1">
    <property type="nucleotide sequence ID" value="NZ_CWGJ01000010.1"/>
</dbReference>
<gene>
    <name evidence="1" type="ORF">ELAC_0550</name>
</gene>
<dbReference type="PANTHER" id="PTHR42685:SF22">
    <property type="entry name" value="CONDITIONED MEDIUM FACTOR RECEPTOR 1"/>
    <property type="match status" value="1"/>
</dbReference>
<evidence type="ECO:0000313" key="1">
    <source>
        <dbReference type="EMBL" id="CRX37905.1"/>
    </source>
</evidence>
<dbReference type="Proteomes" id="UP000220251">
    <property type="component" value="Unassembled WGS sequence"/>
</dbReference>
<keyword evidence="2" id="KW-1185">Reference proteome</keyword>
<dbReference type="InterPro" id="IPR050407">
    <property type="entry name" value="Geranylgeranyl_reductase"/>
</dbReference>
<protein>
    <submittedName>
        <fullName evidence="1">Uncharacterized protein</fullName>
    </submittedName>
</protein>
<reference evidence="2" key="1">
    <citation type="submission" date="2015-06" db="EMBL/GenBank/DDBJ databases">
        <authorList>
            <person name="Bertelli C."/>
        </authorList>
    </citation>
    <scope>NUCLEOTIDE SEQUENCE [LARGE SCALE GENOMIC DNA]</scope>
    <source>
        <strain evidence="2">CRIB-30</strain>
    </source>
</reference>
<dbReference type="PRINTS" id="PR00420">
    <property type="entry name" value="RNGMNOXGNASE"/>
</dbReference>
<dbReference type="AlphaFoldDB" id="A0A0H5E3W3"/>
<evidence type="ECO:0000313" key="2">
    <source>
        <dbReference type="Proteomes" id="UP000220251"/>
    </source>
</evidence>
<dbReference type="SUPFAM" id="SSF51905">
    <property type="entry name" value="FAD/NAD(P)-binding domain"/>
    <property type="match status" value="1"/>
</dbReference>
<accession>A0A0H5E3W3</accession>
<organism evidence="1 2">
    <name type="scientific">Estrella lausannensis</name>
    <dbReference type="NCBI Taxonomy" id="483423"/>
    <lineage>
        <taxon>Bacteria</taxon>
        <taxon>Pseudomonadati</taxon>
        <taxon>Chlamydiota</taxon>
        <taxon>Chlamydiia</taxon>
        <taxon>Parachlamydiales</taxon>
        <taxon>Candidatus Criblamydiaceae</taxon>
        <taxon>Estrella</taxon>
    </lineage>
</organism>
<proteinExistence type="predicted"/>
<dbReference type="Gene3D" id="3.50.50.60">
    <property type="entry name" value="FAD/NAD(P)-binding domain"/>
    <property type="match status" value="1"/>
</dbReference>
<name>A0A0H5E3W3_9BACT</name>
<dbReference type="InterPro" id="IPR036188">
    <property type="entry name" value="FAD/NAD-bd_sf"/>
</dbReference>
<sequence length="355" mass="38409">MKADCLIIGGGVAGLSALNRLIDRGVRAVLLEERSFPAHKMCGEFISPEALPLLKQWDIEPAAAISSVCLVSPRSDLYIPLKECAGGLSRYLLDDALARRAIERGAEVVCGVKVLGVEGPQGAEEPYRVQLDSGVVFEAKTLIVSTGRLPGSYTTSSQPAFCYVGAKAHFEGIDCGEQLTMYLMKGAYFGMASVAPGTVNVAGLISCLSQEALNPRETFHQFFESSRALPLQRALKSGKLLFKEWMVGPVPEFGIRPQSPWPSAYFVGDAKGVIPPAAGGGLSMALSSGVLAADCALEGDAKSYDQRWNERYRRRIFKGKLLHRLFLNPLLLPMAAPLVRMIPGAGERLYRMTRS</sequence>
<dbReference type="OrthoDB" id="9806565at2"/>